<comment type="caution">
    <text evidence="3">The sequence shown here is derived from an EMBL/GenBank/DDBJ whole genome shotgun (WGS) entry which is preliminary data.</text>
</comment>
<evidence type="ECO:0000313" key="3">
    <source>
        <dbReference type="EMBL" id="RDX87983.1"/>
    </source>
</evidence>
<dbReference type="GO" id="GO:0004523">
    <property type="term" value="F:RNA-DNA hybrid ribonuclease activity"/>
    <property type="evidence" value="ECO:0007669"/>
    <property type="project" value="InterPro"/>
</dbReference>
<reference evidence="3" key="1">
    <citation type="submission" date="2018-05" db="EMBL/GenBank/DDBJ databases">
        <title>Draft genome of Mucuna pruriens seed.</title>
        <authorList>
            <person name="Nnadi N.E."/>
            <person name="Vos R."/>
            <person name="Hasami M.H."/>
            <person name="Devisetty U.K."/>
            <person name="Aguiy J.C."/>
        </authorList>
    </citation>
    <scope>NUCLEOTIDE SEQUENCE [LARGE SCALE GENOMIC DNA]</scope>
    <source>
        <strain evidence="3">JCA_2017</strain>
    </source>
</reference>
<evidence type="ECO:0000313" key="4">
    <source>
        <dbReference type="Proteomes" id="UP000257109"/>
    </source>
</evidence>
<evidence type="ECO:0000259" key="1">
    <source>
        <dbReference type="Pfam" id="PF13456"/>
    </source>
</evidence>
<sequence length="144" mass="16436">MRKKMFRASNNQAEYDALMVGIQLAKELEARMLMVKSDSQVDLQLTRYLDVVKEQTETLEGFTLLHYPKGRTPYDCNPRGIRSSHHRRDGERAIKEVHEGACGSHIGGRALASKLARVGFYWPTIKKDSLAFVKKCDKCQHNVN</sequence>
<gene>
    <name evidence="3" type="ORF">CR513_30483</name>
</gene>
<dbReference type="SUPFAM" id="SSF53098">
    <property type="entry name" value="Ribonuclease H-like"/>
    <property type="match status" value="1"/>
</dbReference>
<dbReference type="Proteomes" id="UP000257109">
    <property type="component" value="Unassembled WGS sequence"/>
</dbReference>
<dbReference type="PANTHER" id="PTHR48475">
    <property type="entry name" value="RIBONUCLEASE H"/>
    <property type="match status" value="1"/>
</dbReference>
<dbReference type="EMBL" id="QJKJ01006080">
    <property type="protein sequence ID" value="RDX87983.1"/>
    <property type="molecule type" value="Genomic_DNA"/>
</dbReference>
<accession>A0A371GCA2</accession>
<dbReference type="Pfam" id="PF13456">
    <property type="entry name" value="RVT_3"/>
    <property type="match status" value="1"/>
</dbReference>
<dbReference type="OrthoDB" id="1430228at2759"/>
<feature type="domain" description="Integrase zinc-binding" evidence="2">
    <location>
        <begin position="91"/>
        <end position="142"/>
    </location>
</feature>
<dbReference type="InterPro" id="IPR041588">
    <property type="entry name" value="Integrase_H2C2"/>
</dbReference>
<dbReference type="Gene3D" id="1.10.340.70">
    <property type="match status" value="1"/>
</dbReference>
<protein>
    <recommendedName>
        <fullName evidence="5">Integrase zinc-binding domain-containing protein</fullName>
    </recommendedName>
</protein>
<proteinExistence type="predicted"/>
<feature type="domain" description="RNase H type-1" evidence="1">
    <location>
        <begin position="7"/>
        <end position="41"/>
    </location>
</feature>
<dbReference type="Pfam" id="PF17921">
    <property type="entry name" value="Integrase_H2C2"/>
    <property type="match status" value="1"/>
</dbReference>
<dbReference type="GO" id="GO:0003676">
    <property type="term" value="F:nucleic acid binding"/>
    <property type="evidence" value="ECO:0007669"/>
    <property type="project" value="InterPro"/>
</dbReference>
<name>A0A371GCA2_MUCPR</name>
<dbReference type="AlphaFoldDB" id="A0A371GCA2"/>
<keyword evidence="4" id="KW-1185">Reference proteome</keyword>
<dbReference type="InterPro" id="IPR012337">
    <property type="entry name" value="RNaseH-like_sf"/>
</dbReference>
<evidence type="ECO:0008006" key="5">
    <source>
        <dbReference type="Google" id="ProtNLM"/>
    </source>
</evidence>
<organism evidence="3 4">
    <name type="scientific">Mucuna pruriens</name>
    <name type="common">Velvet bean</name>
    <name type="synonym">Dolichos pruriens</name>
    <dbReference type="NCBI Taxonomy" id="157652"/>
    <lineage>
        <taxon>Eukaryota</taxon>
        <taxon>Viridiplantae</taxon>
        <taxon>Streptophyta</taxon>
        <taxon>Embryophyta</taxon>
        <taxon>Tracheophyta</taxon>
        <taxon>Spermatophyta</taxon>
        <taxon>Magnoliopsida</taxon>
        <taxon>eudicotyledons</taxon>
        <taxon>Gunneridae</taxon>
        <taxon>Pentapetalae</taxon>
        <taxon>rosids</taxon>
        <taxon>fabids</taxon>
        <taxon>Fabales</taxon>
        <taxon>Fabaceae</taxon>
        <taxon>Papilionoideae</taxon>
        <taxon>50 kb inversion clade</taxon>
        <taxon>NPAAA clade</taxon>
        <taxon>indigoferoid/millettioid clade</taxon>
        <taxon>Phaseoleae</taxon>
        <taxon>Mucuna</taxon>
    </lineage>
</organism>
<evidence type="ECO:0000259" key="2">
    <source>
        <dbReference type="Pfam" id="PF17921"/>
    </source>
</evidence>
<dbReference type="PANTHER" id="PTHR48475:SF2">
    <property type="entry name" value="RIBONUCLEASE H"/>
    <property type="match status" value="1"/>
</dbReference>
<feature type="non-terminal residue" evidence="3">
    <location>
        <position position="1"/>
    </location>
</feature>
<dbReference type="InterPro" id="IPR002156">
    <property type="entry name" value="RNaseH_domain"/>
</dbReference>